<dbReference type="Proteomes" id="UP000008854">
    <property type="component" value="Unassembled WGS sequence"/>
</dbReference>
<evidence type="ECO:0000256" key="1">
    <source>
        <dbReference type="SAM" id="Coils"/>
    </source>
</evidence>
<feature type="coiled-coil region" evidence="1">
    <location>
        <begin position="423"/>
        <end position="450"/>
    </location>
</feature>
<dbReference type="FunCoup" id="A0A3Q0KEB6">
    <property type="interactions" value="80"/>
</dbReference>
<organism evidence="4 5">
    <name type="scientific">Schistosoma mansoni</name>
    <name type="common">Blood fluke</name>
    <dbReference type="NCBI Taxonomy" id="6183"/>
    <lineage>
        <taxon>Eukaryota</taxon>
        <taxon>Metazoa</taxon>
        <taxon>Spiralia</taxon>
        <taxon>Lophotrochozoa</taxon>
        <taxon>Platyhelminthes</taxon>
        <taxon>Trematoda</taxon>
        <taxon>Digenea</taxon>
        <taxon>Strigeidida</taxon>
        <taxon>Schistosomatoidea</taxon>
        <taxon>Schistosomatidae</taxon>
        <taxon>Schistosoma</taxon>
    </lineage>
</organism>
<feature type="region of interest" description="Disordered" evidence="2">
    <location>
        <begin position="44"/>
        <end position="125"/>
    </location>
</feature>
<feature type="region of interest" description="Disordered" evidence="2">
    <location>
        <begin position="734"/>
        <end position="784"/>
    </location>
</feature>
<reference evidence="4" key="1">
    <citation type="journal article" date="2012" name="PLoS Negl. Trop. Dis.">
        <title>A systematically improved high quality genome and transcriptome of the human blood fluke Schistosoma mansoni.</title>
        <authorList>
            <person name="Protasio A.V."/>
            <person name="Tsai I.J."/>
            <person name="Babbage A."/>
            <person name="Nichol S."/>
            <person name="Hunt M."/>
            <person name="Aslett M.A."/>
            <person name="De Silva N."/>
            <person name="Velarde G.S."/>
            <person name="Anderson T.J."/>
            <person name="Clark R.C."/>
            <person name="Davidson C."/>
            <person name="Dillon G.P."/>
            <person name="Holroyd N.E."/>
            <person name="LoVerde P.T."/>
            <person name="Lloyd C."/>
            <person name="McQuillan J."/>
            <person name="Oliveira G."/>
            <person name="Otto T.D."/>
            <person name="Parker-Manuel S.J."/>
            <person name="Quail M.A."/>
            <person name="Wilson R.A."/>
            <person name="Zerlotini A."/>
            <person name="Dunne D.W."/>
            <person name="Berriman M."/>
        </authorList>
    </citation>
    <scope>NUCLEOTIDE SEQUENCE [LARGE SCALE GENOMIC DNA]</scope>
    <source>
        <strain evidence="4">Puerto Rican</strain>
    </source>
</reference>
<dbReference type="STRING" id="6183.A0A3Q0KEB6"/>
<evidence type="ECO:0000313" key="4">
    <source>
        <dbReference type="Proteomes" id="UP000008854"/>
    </source>
</evidence>
<dbReference type="WBParaSite" id="Smp_034940.1">
    <property type="protein sequence ID" value="Smp_034940.1"/>
    <property type="gene ID" value="Smp_034940"/>
</dbReference>
<feature type="compositionally biased region" description="Polar residues" evidence="2">
    <location>
        <begin position="167"/>
        <end position="182"/>
    </location>
</feature>
<evidence type="ECO:0000313" key="5">
    <source>
        <dbReference type="WBParaSite" id="Smp_034940.1"/>
    </source>
</evidence>
<keyword evidence="4" id="KW-1185">Reference proteome</keyword>
<feature type="coiled-coil region" evidence="1">
    <location>
        <begin position="480"/>
        <end position="510"/>
    </location>
</feature>
<feature type="region of interest" description="Disordered" evidence="2">
    <location>
        <begin position="158"/>
        <end position="208"/>
    </location>
</feature>
<dbReference type="ExpressionAtlas" id="A0A3Q0KEB6">
    <property type="expression patterns" value="baseline"/>
</dbReference>
<feature type="coiled-coil region" evidence="1">
    <location>
        <begin position="635"/>
        <end position="711"/>
    </location>
</feature>
<keyword evidence="3" id="KW-0472">Membrane</keyword>
<name>A0A3Q0KEB6_SCHMA</name>
<sequence length="784" mass="89480">MEWDSESALQGFLITMIVCIVSSVLYFMFRNTLFSHRISVHQDSENLARRRKKNDAKKSKKVKKRKVVDSQQTEEIETDKTQTSDDTTGEEDEHLSDVPLDDYSSSSSEQSVERPIQPVVYEDNCGKEDSELIDTSTPMIEQSYVESPSLEFSQATLNRNQSEDSDSIVSPGSSKLSPTTDILSPVNDSKAPLTKSKKSKRRSGKRSVRCADLPKAIFVEPTNVEHSSKSLEISRTDCAKPYEMGGKQESSSDSTSALELRTTIKELEGQLKISETKLAETSQWANSLVEENKHFRTKKDESSLSLHVLQMQYNELLRTNKTLEHQKNLLNAKLKNTETENCDLQKRLDQTNADTLKIKKEAELELSNLREQLAKHETQLTAMAKAMATSTPSIPTGPIPELIRAQELAQAMSNDNCLLKSRIEQLDSELTQLRQTNMRQQQDLQVFRAENHKLHTEKETALEELRIKRQAEQVENDTVHMELKRRCHELELEKQKNQELSISLSEVRAELSRSLQKEKRQSEIISSLEYQFAELNVQKQCLLDNANQSKIAYETASSELRAQVANLSNDLMRITNELNNSEQKVYELTYQLESTAKSSSNNSDLNGEPIIINIKSDEICINKQDEQHKNELLHNNSNDNIYEDLRNRLSEVENNLNAAEKERATFYNLYRSALNEVDHYKLTLIQTEEVLAKLEESVKQTESKWRQLLSESEFEQIQLRKQLSESQSMLKDITGKLNQADKEVPTLKNSNVGKRQKKSKARKPTDSVAGLNTEKTSENIQPTE</sequence>
<feature type="coiled-coil region" evidence="1">
    <location>
        <begin position="306"/>
        <end position="386"/>
    </location>
</feature>
<keyword evidence="3" id="KW-1133">Transmembrane helix</keyword>
<evidence type="ECO:0000256" key="3">
    <source>
        <dbReference type="SAM" id="Phobius"/>
    </source>
</evidence>
<keyword evidence="1" id="KW-0175">Coiled coil</keyword>
<accession>A0A3Q0KEB6</accession>
<feature type="compositionally biased region" description="Basic residues" evidence="2">
    <location>
        <begin position="195"/>
        <end position="208"/>
    </location>
</feature>
<proteinExistence type="predicted"/>
<feature type="transmembrane region" description="Helical" evidence="3">
    <location>
        <begin position="12"/>
        <end position="29"/>
    </location>
</feature>
<dbReference type="InParanoid" id="A0A3Q0KEB6"/>
<feature type="compositionally biased region" description="Basic residues" evidence="2">
    <location>
        <begin position="49"/>
        <end position="66"/>
    </location>
</feature>
<keyword evidence="3" id="KW-0812">Transmembrane</keyword>
<dbReference type="AlphaFoldDB" id="A0A3Q0KEB6"/>
<protein>
    <submittedName>
        <fullName evidence="5">Centromere protein F</fullName>
    </submittedName>
</protein>
<reference evidence="5" key="2">
    <citation type="submission" date="2018-12" db="UniProtKB">
        <authorList>
            <consortium name="WormBaseParasite"/>
        </authorList>
    </citation>
    <scope>IDENTIFICATION</scope>
    <source>
        <strain evidence="5">Puerto Rican</strain>
    </source>
</reference>
<evidence type="ECO:0000256" key="2">
    <source>
        <dbReference type="SAM" id="MobiDB-lite"/>
    </source>
</evidence>
<feature type="coiled-coil region" evidence="1">
    <location>
        <begin position="557"/>
        <end position="584"/>
    </location>
</feature>